<comment type="caution">
    <text evidence="1">The sequence shown here is derived from an EMBL/GenBank/DDBJ whole genome shotgun (WGS) entry which is preliminary data.</text>
</comment>
<name>A0AAD9V320_ACRCE</name>
<evidence type="ECO:0000313" key="2">
    <source>
        <dbReference type="Proteomes" id="UP001249851"/>
    </source>
</evidence>
<dbReference type="Proteomes" id="UP001249851">
    <property type="component" value="Unassembled WGS sequence"/>
</dbReference>
<protein>
    <submittedName>
        <fullName evidence="1">Uncharacterized protein</fullName>
    </submittedName>
</protein>
<dbReference type="AlphaFoldDB" id="A0AAD9V320"/>
<sequence length="99" mass="11316">MASPKGNMAQSARKSLPPQDEAMKALLSFEEALKTLESACCLYTEFTDFADPYDDHIQPRRRELQRTYQILKDGIEALGEMIEVDEIFTVPEDEDNKDD</sequence>
<gene>
    <name evidence="1" type="ORF">P5673_018522</name>
</gene>
<dbReference type="EMBL" id="JARQWQ010000042">
    <property type="protein sequence ID" value="KAK2558905.1"/>
    <property type="molecule type" value="Genomic_DNA"/>
</dbReference>
<proteinExistence type="predicted"/>
<keyword evidence="2" id="KW-1185">Reference proteome</keyword>
<reference evidence="1" key="2">
    <citation type="journal article" date="2023" name="Science">
        <title>Genomic signatures of disease resistance in endangered staghorn corals.</title>
        <authorList>
            <person name="Vollmer S.V."/>
            <person name="Selwyn J.D."/>
            <person name="Despard B.A."/>
            <person name="Roesel C.L."/>
        </authorList>
    </citation>
    <scope>NUCLEOTIDE SEQUENCE</scope>
    <source>
        <strain evidence="1">K2</strain>
    </source>
</reference>
<accession>A0AAD9V320</accession>
<organism evidence="1 2">
    <name type="scientific">Acropora cervicornis</name>
    <name type="common">Staghorn coral</name>
    <dbReference type="NCBI Taxonomy" id="6130"/>
    <lineage>
        <taxon>Eukaryota</taxon>
        <taxon>Metazoa</taxon>
        <taxon>Cnidaria</taxon>
        <taxon>Anthozoa</taxon>
        <taxon>Hexacorallia</taxon>
        <taxon>Scleractinia</taxon>
        <taxon>Astrocoeniina</taxon>
        <taxon>Acroporidae</taxon>
        <taxon>Acropora</taxon>
    </lineage>
</organism>
<reference evidence="1" key="1">
    <citation type="journal article" date="2023" name="G3 (Bethesda)">
        <title>Whole genome assembly and annotation of the endangered Caribbean coral Acropora cervicornis.</title>
        <authorList>
            <person name="Selwyn J.D."/>
            <person name="Vollmer S.V."/>
        </authorList>
    </citation>
    <scope>NUCLEOTIDE SEQUENCE</scope>
    <source>
        <strain evidence="1">K2</strain>
    </source>
</reference>
<evidence type="ECO:0000313" key="1">
    <source>
        <dbReference type="EMBL" id="KAK2558905.1"/>
    </source>
</evidence>